<evidence type="ECO:0000313" key="2">
    <source>
        <dbReference type="Proteomes" id="UP000774617"/>
    </source>
</evidence>
<name>A0ABQ8G4E7_9PEZI</name>
<proteinExistence type="predicted"/>
<reference evidence="1 2" key="1">
    <citation type="journal article" date="2021" name="Nat. Commun.">
        <title>Genetic determinants of endophytism in the Arabidopsis root mycobiome.</title>
        <authorList>
            <person name="Mesny F."/>
            <person name="Miyauchi S."/>
            <person name="Thiergart T."/>
            <person name="Pickel B."/>
            <person name="Atanasova L."/>
            <person name="Karlsson M."/>
            <person name="Huettel B."/>
            <person name="Barry K.W."/>
            <person name="Haridas S."/>
            <person name="Chen C."/>
            <person name="Bauer D."/>
            <person name="Andreopoulos W."/>
            <person name="Pangilinan J."/>
            <person name="LaButti K."/>
            <person name="Riley R."/>
            <person name="Lipzen A."/>
            <person name="Clum A."/>
            <person name="Drula E."/>
            <person name="Henrissat B."/>
            <person name="Kohler A."/>
            <person name="Grigoriev I.V."/>
            <person name="Martin F.M."/>
            <person name="Hacquard S."/>
        </authorList>
    </citation>
    <scope>NUCLEOTIDE SEQUENCE [LARGE SCALE GENOMIC DNA]</scope>
    <source>
        <strain evidence="1 2">MPI-SDFR-AT-0080</strain>
    </source>
</reference>
<comment type="caution">
    <text evidence="1">The sequence shown here is derived from an EMBL/GenBank/DDBJ whole genome shotgun (WGS) entry which is preliminary data.</text>
</comment>
<accession>A0ABQ8G4E7</accession>
<keyword evidence="2" id="KW-1185">Reference proteome</keyword>
<organism evidence="1 2">
    <name type="scientific">Macrophomina phaseolina</name>
    <dbReference type="NCBI Taxonomy" id="35725"/>
    <lineage>
        <taxon>Eukaryota</taxon>
        <taxon>Fungi</taxon>
        <taxon>Dikarya</taxon>
        <taxon>Ascomycota</taxon>
        <taxon>Pezizomycotina</taxon>
        <taxon>Dothideomycetes</taxon>
        <taxon>Dothideomycetes incertae sedis</taxon>
        <taxon>Botryosphaeriales</taxon>
        <taxon>Botryosphaeriaceae</taxon>
        <taxon>Macrophomina</taxon>
    </lineage>
</organism>
<evidence type="ECO:0000313" key="1">
    <source>
        <dbReference type="EMBL" id="KAH7044509.1"/>
    </source>
</evidence>
<dbReference type="EMBL" id="JAGTJR010000020">
    <property type="protein sequence ID" value="KAH7044509.1"/>
    <property type="molecule type" value="Genomic_DNA"/>
</dbReference>
<sequence>MSCPQPLPDSPAHRAETVVPQLSCDCLQRSTKVLSGVKALEMNVRFQVDAALLYIRTATTTWVQVLQCASCQRGNAEEILYISLSGVRAALRYLVAIFSSEGDQLTTHPPSPGCRFHVAQSPLTPQEMPIGDDCKPFSRRVSSAIGKSTLGGYDIDSDEQELLVRFIAIRLVRDMRDALSVLEGRIEEQNSAATWLAQPTGVLADNSALLQSLLRGVKELASSLQKSLCISSTAEIQRHF</sequence>
<gene>
    <name evidence="1" type="ORF">B0J12DRAFT_670573</name>
</gene>
<dbReference type="Proteomes" id="UP000774617">
    <property type="component" value="Unassembled WGS sequence"/>
</dbReference>
<protein>
    <submittedName>
        <fullName evidence="1">Uncharacterized protein</fullName>
    </submittedName>
</protein>